<evidence type="ECO:0000256" key="3">
    <source>
        <dbReference type="ARBA" id="ARBA00023204"/>
    </source>
</evidence>
<dbReference type="EMBL" id="JAFFHA010000004">
    <property type="protein sequence ID" value="KAK4656500.1"/>
    <property type="molecule type" value="Genomic_DNA"/>
</dbReference>
<protein>
    <submittedName>
        <fullName evidence="4">Uncharacterized protein</fullName>
    </submittedName>
</protein>
<reference evidence="4 5" key="1">
    <citation type="journal article" date="2023" name="bioRxiv">
        <title>High-quality genome assemblies of four members of thePodospora anserinaspecies complex.</title>
        <authorList>
            <person name="Ament-Velasquez S.L."/>
            <person name="Vogan A.A."/>
            <person name="Wallerman O."/>
            <person name="Hartmann F."/>
            <person name="Gautier V."/>
            <person name="Silar P."/>
            <person name="Giraud T."/>
            <person name="Johannesson H."/>
        </authorList>
    </citation>
    <scope>NUCLEOTIDE SEQUENCE [LARGE SCALE GENOMIC DNA]</scope>
    <source>
        <strain evidence="4 5">CBS 415.72m</strain>
    </source>
</reference>
<keyword evidence="3" id="KW-0234">DNA repair</keyword>
<dbReference type="Proteomes" id="UP001323405">
    <property type="component" value="Unassembled WGS sequence"/>
</dbReference>
<organism evidence="4 5">
    <name type="scientific">Podospora pseudocomata</name>
    <dbReference type="NCBI Taxonomy" id="2093779"/>
    <lineage>
        <taxon>Eukaryota</taxon>
        <taxon>Fungi</taxon>
        <taxon>Dikarya</taxon>
        <taxon>Ascomycota</taxon>
        <taxon>Pezizomycotina</taxon>
        <taxon>Sordariomycetes</taxon>
        <taxon>Sordariomycetidae</taxon>
        <taxon>Sordariales</taxon>
        <taxon>Podosporaceae</taxon>
        <taxon>Podospora</taxon>
    </lineage>
</organism>
<dbReference type="Pfam" id="PF07061">
    <property type="entry name" value="Swi5"/>
    <property type="match status" value="1"/>
</dbReference>
<evidence type="ECO:0000256" key="2">
    <source>
        <dbReference type="ARBA" id="ARBA00022763"/>
    </source>
</evidence>
<proteinExistence type="inferred from homology"/>
<dbReference type="InterPro" id="IPR010760">
    <property type="entry name" value="DNA-repair_Swi5"/>
</dbReference>
<sequence>MWPFDTVLCFTDLAFHTSWPFMLSFPKHLQRHKSCSFPARQFLILNMMQNKSDDIHDDNSDLLEPFVETELVNADLFGEWLQQELGDGKDQQGIISKVAAALGVFKKTLQSLSLESTLPNPRLWNMQVDAVNGNDLRVIVTIPGSSEKIEVVAKDQDELQFLKGDKCLGYMSKVWHGLAQSLDRLTIYAQRCKELKAQEAELMHPAEATVQKHINLLKEYNDMKDIGQQVIGLIAENKGVQIGKLYENGDYGVTADD</sequence>
<evidence type="ECO:0000256" key="1">
    <source>
        <dbReference type="ARBA" id="ARBA00008060"/>
    </source>
</evidence>
<gene>
    <name evidence="4" type="ORF">QC762_204845</name>
</gene>
<accession>A0ABR0GL71</accession>
<keyword evidence="2" id="KW-0227">DNA damage</keyword>
<comment type="caution">
    <text evidence="4">The sequence shown here is derived from an EMBL/GenBank/DDBJ whole genome shotgun (WGS) entry which is preliminary data.</text>
</comment>
<dbReference type="RefSeq" id="XP_062745475.1">
    <property type="nucleotide sequence ID" value="XM_062887373.1"/>
</dbReference>
<dbReference type="PANTHER" id="PTHR28529:SF2">
    <property type="entry name" value="DNA REPAIR PROTEIN SWI5 HOMOLOG"/>
    <property type="match status" value="1"/>
</dbReference>
<keyword evidence="5" id="KW-1185">Reference proteome</keyword>
<dbReference type="PANTHER" id="PTHR28529">
    <property type="entry name" value="DNA REPAIR PROTEIN SWI5 HOMOLOG"/>
    <property type="match status" value="1"/>
</dbReference>
<comment type="similarity">
    <text evidence="1">Belongs to the SWI5/SAE3 family.</text>
</comment>
<dbReference type="GeneID" id="87907280"/>
<name>A0ABR0GL71_9PEZI</name>
<evidence type="ECO:0000313" key="4">
    <source>
        <dbReference type="EMBL" id="KAK4656500.1"/>
    </source>
</evidence>
<dbReference type="Gene3D" id="1.20.5.170">
    <property type="match status" value="1"/>
</dbReference>
<evidence type="ECO:0000313" key="5">
    <source>
        <dbReference type="Proteomes" id="UP001323405"/>
    </source>
</evidence>